<sequence>MYKSQINTMYRRHNPLDRVYQGDILQNLSMKSLEYIDGEYDIISIDLPYAVVMTQDCDLEWDYNTRTSVKTHDKYLPTILICPAYLAQLLKDGTHLKNIGQIMNKWNSDQFKGIKKQNNDRFHYLEEHTNLQVAELVIDFKHYYTIPRNALYQVYTEKYLASLNQLYREYLSQRFFNYLSRIGLPDISNCESDEVAELTGSK</sequence>
<reference evidence="1 2" key="1">
    <citation type="submission" date="2014-07" db="EMBL/GenBank/DDBJ databases">
        <title>Methanogenic archaea and the global carbon cycle.</title>
        <authorList>
            <person name="Henriksen J.R."/>
            <person name="Luke J."/>
            <person name="Reinhart S."/>
            <person name="Benedict M.N."/>
            <person name="Youngblut N.D."/>
            <person name="Metcalf M.E."/>
            <person name="Whitaker R.J."/>
            <person name="Metcalf W.W."/>
        </authorList>
    </citation>
    <scope>NUCLEOTIDE SEQUENCE [LARGE SCALE GENOMIC DNA]</scope>
    <source>
        <strain evidence="1 2">Z-761</strain>
    </source>
</reference>
<protein>
    <submittedName>
        <fullName evidence="1">Uncharacterized protein</fullName>
    </submittedName>
</protein>
<dbReference type="Proteomes" id="UP000033096">
    <property type="component" value="Chromosome"/>
</dbReference>
<gene>
    <name evidence="1" type="ORF">MSVAZ_3206</name>
</gene>
<evidence type="ECO:0000313" key="2">
    <source>
        <dbReference type="Proteomes" id="UP000033096"/>
    </source>
</evidence>
<evidence type="ECO:0000313" key="1">
    <source>
        <dbReference type="EMBL" id="AKB45475.1"/>
    </source>
</evidence>
<accession>A0A0E3Q8P7</accession>
<dbReference type="PATRIC" id="fig|1434123.4.peg.3935"/>
<keyword evidence="2" id="KW-1185">Reference proteome</keyword>
<dbReference type="KEGG" id="mvc:MSVAZ_3206"/>
<dbReference type="AlphaFoldDB" id="A0A0E3Q8P7"/>
<organism evidence="1 2">
    <name type="scientific">Methanosarcina vacuolata Z-761</name>
    <dbReference type="NCBI Taxonomy" id="1434123"/>
    <lineage>
        <taxon>Archaea</taxon>
        <taxon>Methanobacteriati</taxon>
        <taxon>Methanobacteriota</taxon>
        <taxon>Stenosarchaea group</taxon>
        <taxon>Methanomicrobia</taxon>
        <taxon>Methanosarcinales</taxon>
        <taxon>Methanosarcinaceae</taxon>
        <taxon>Methanosarcina</taxon>
    </lineage>
</organism>
<dbReference type="HOGENOM" id="CLU_1352139_0_0_2"/>
<proteinExistence type="predicted"/>
<name>A0A0E3Q8P7_9EURY</name>
<dbReference type="EMBL" id="CP009520">
    <property type="protein sequence ID" value="AKB45475.1"/>
    <property type="molecule type" value="Genomic_DNA"/>
</dbReference>